<name>A0A556U7N8_BAGYA</name>
<evidence type="ECO:0000256" key="9">
    <source>
        <dbReference type="ARBA" id="ARBA00033741"/>
    </source>
</evidence>
<comment type="similarity">
    <text evidence="9">Belongs to the ALKAL family.</text>
</comment>
<feature type="compositionally biased region" description="Basic and acidic residues" evidence="10">
    <location>
        <begin position="112"/>
        <end position="123"/>
    </location>
</feature>
<evidence type="ECO:0000313" key="12">
    <source>
        <dbReference type="Proteomes" id="UP000319801"/>
    </source>
</evidence>
<sequence length="183" mass="20335">MEQIRPGSSPLGPGVRTYPFVDASSFFQRTYGQSLARQHLMPQVEAEESHGQKLTRLSGERGTLQLRFIMIVLRAPVFTALALLIVSGGYDGQSGSASARSTSLLQLLTERSGREAAEHHGNSNEHQAQSPLPIRTESREGKEVNNSNLHNQTLGPLYFSPKCSKHFYRLYNYTRDCTIPACK</sequence>
<dbReference type="Pfam" id="PF15129">
    <property type="entry name" value="ALKL1_2"/>
    <property type="match status" value="1"/>
</dbReference>
<dbReference type="GO" id="GO:0005125">
    <property type="term" value="F:cytokine activity"/>
    <property type="evidence" value="ECO:0007669"/>
    <property type="project" value="UniProtKB-KW"/>
</dbReference>
<evidence type="ECO:0000313" key="11">
    <source>
        <dbReference type="EMBL" id="TSN67124.1"/>
    </source>
</evidence>
<feature type="region of interest" description="Disordered" evidence="10">
    <location>
        <begin position="112"/>
        <end position="132"/>
    </location>
</feature>
<evidence type="ECO:0000256" key="8">
    <source>
        <dbReference type="ARBA" id="ARBA00023157"/>
    </source>
</evidence>
<dbReference type="GO" id="GO:0070374">
    <property type="term" value="P:positive regulation of ERK1 and ERK2 cascade"/>
    <property type="evidence" value="ECO:0007669"/>
    <property type="project" value="TreeGrafter"/>
</dbReference>
<proteinExistence type="inferred from homology"/>
<evidence type="ECO:0000256" key="5">
    <source>
        <dbReference type="ARBA" id="ARBA00022525"/>
    </source>
</evidence>
<comment type="caution">
    <text evidence="11">The sequence shown here is derived from an EMBL/GenBank/DDBJ whole genome shotgun (WGS) entry which is preliminary data.</text>
</comment>
<comment type="subcellular location">
    <subcellularLocation>
        <location evidence="1">Cell membrane</location>
    </subcellularLocation>
    <subcellularLocation>
        <location evidence="2">Secreted</location>
    </subcellularLocation>
</comment>
<dbReference type="AlphaFoldDB" id="A0A556U7N8"/>
<keyword evidence="3" id="KW-1003">Cell membrane</keyword>
<evidence type="ECO:0000256" key="3">
    <source>
        <dbReference type="ARBA" id="ARBA00022475"/>
    </source>
</evidence>
<protein>
    <submittedName>
        <fullName evidence="11">ALK and LTK ligand 2</fullName>
    </submittedName>
</protein>
<organism evidence="11 12">
    <name type="scientific">Bagarius yarrelli</name>
    <name type="common">Goonch</name>
    <name type="synonym">Bagrus yarrelli</name>
    <dbReference type="NCBI Taxonomy" id="175774"/>
    <lineage>
        <taxon>Eukaryota</taxon>
        <taxon>Metazoa</taxon>
        <taxon>Chordata</taxon>
        <taxon>Craniata</taxon>
        <taxon>Vertebrata</taxon>
        <taxon>Euteleostomi</taxon>
        <taxon>Actinopterygii</taxon>
        <taxon>Neopterygii</taxon>
        <taxon>Teleostei</taxon>
        <taxon>Ostariophysi</taxon>
        <taxon>Siluriformes</taxon>
        <taxon>Sisoridae</taxon>
        <taxon>Sisorinae</taxon>
        <taxon>Bagarius</taxon>
    </lineage>
</organism>
<reference evidence="11 12" key="1">
    <citation type="journal article" date="2019" name="Genome Biol. Evol.">
        <title>Whole-Genome Sequencing of the Giant Devil Catfish, Bagarius yarrelli.</title>
        <authorList>
            <person name="Jiang W."/>
            <person name="Lv Y."/>
            <person name="Cheng L."/>
            <person name="Yang K."/>
            <person name="Chao B."/>
            <person name="Wang X."/>
            <person name="Li Y."/>
            <person name="Pan X."/>
            <person name="You X."/>
            <person name="Zhang Y."/>
            <person name="Yang J."/>
            <person name="Li J."/>
            <person name="Zhang X."/>
            <person name="Liu S."/>
            <person name="Sun C."/>
            <person name="Yang J."/>
            <person name="Shi Q."/>
        </authorList>
    </citation>
    <scope>NUCLEOTIDE SEQUENCE [LARGE SCALE GENOMIC DNA]</scope>
    <source>
        <strain evidence="11">JWS20170419001</strain>
        <tissue evidence="11">Muscle</tissue>
    </source>
</reference>
<dbReference type="PANTHER" id="PTHR28676">
    <property type="entry name" value="ALK AND LTK LIGAND 2-RELATED"/>
    <property type="match status" value="1"/>
</dbReference>
<keyword evidence="4" id="KW-0202">Cytokine</keyword>
<dbReference type="GO" id="GO:0005886">
    <property type="term" value="C:plasma membrane"/>
    <property type="evidence" value="ECO:0007669"/>
    <property type="project" value="UniProtKB-SubCell"/>
</dbReference>
<dbReference type="GO" id="GO:0005615">
    <property type="term" value="C:extracellular space"/>
    <property type="evidence" value="ECO:0007669"/>
    <property type="project" value="UniProtKB-KW"/>
</dbReference>
<evidence type="ECO:0000256" key="4">
    <source>
        <dbReference type="ARBA" id="ARBA00022514"/>
    </source>
</evidence>
<dbReference type="PANTHER" id="PTHR28676:SF2">
    <property type="entry name" value="ALK AND LTK LIGAND 2"/>
    <property type="match status" value="1"/>
</dbReference>
<keyword evidence="5" id="KW-0964">Secreted</keyword>
<gene>
    <name evidence="11" type="ORF">Baya_8940</name>
</gene>
<evidence type="ECO:0000256" key="6">
    <source>
        <dbReference type="ARBA" id="ARBA00022729"/>
    </source>
</evidence>
<keyword evidence="12" id="KW-1185">Reference proteome</keyword>
<dbReference type="EMBL" id="VCAZ01000059">
    <property type="protein sequence ID" value="TSN67124.1"/>
    <property type="molecule type" value="Genomic_DNA"/>
</dbReference>
<keyword evidence="6" id="KW-0732">Signal</keyword>
<evidence type="ECO:0000256" key="2">
    <source>
        <dbReference type="ARBA" id="ARBA00004613"/>
    </source>
</evidence>
<dbReference type="GO" id="GO:0070378">
    <property type="term" value="P:positive regulation of ERK5 cascade"/>
    <property type="evidence" value="ECO:0007669"/>
    <property type="project" value="TreeGrafter"/>
</dbReference>
<evidence type="ECO:0000256" key="7">
    <source>
        <dbReference type="ARBA" id="ARBA00023136"/>
    </source>
</evidence>
<evidence type="ECO:0000256" key="1">
    <source>
        <dbReference type="ARBA" id="ARBA00004236"/>
    </source>
</evidence>
<accession>A0A556U7N8</accession>
<dbReference type="GO" id="GO:0030971">
    <property type="term" value="F:receptor tyrosine kinase binding"/>
    <property type="evidence" value="ECO:0007669"/>
    <property type="project" value="InterPro"/>
</dbReference>
<evidence type="ECO:0000256" key="10">
    <source>
        <dbReference type="SAM" id="MobiDB-lite"/>
    </source>
</evidence>
<keyword evidence="7" id="KW-0472">Membrane</keyword>
<dbReference type="InterPro" id="IPR029364">
    <property type="entry name" value="ALKL1/2"/>
</dbReference>
<dbReference type="GO" id="GO:0030298">
    <property type="term" value="F:receptor signaling protein tyrosine kinase activator activity"/>
    <property type="evidence" value="ECO:0007669"/>
    <property type="project" value="InterPro"/>
</dbReference>
<keyword evidence="8" id="KW-1015">Disulfide bond</keyword>
<dbReference type="OrthoDB" id="9807651at2759"/>
<dbReference type="Proteomes" id="UP000319801">
    <property type="component" value="Unassembled WGS sequence"/>
</dbReference>